<evidence type="ECO:0000313" key="2">
    <source>
        <dbReference type="EMBL" id="HIS30146.1"/>
    </source>
</evidence>
<keyword evidence="2" id="KW-0418">Kinase</keyword>
<name>A0A9D1ER12_9FIRM</name>
<accession>A0A9D1ER12</accession>
<dbReference type="AlphaFoldDB" id="A0A9D1ER12"/>
<feature type="non-terminal residue" evidence="2">
    <location>
        <position position="161"/>
    </location>
</feature>
<comment type="caution">
    <text evidence="2">The sequence shown here is derived from an EMBL/GenBank/DDBJ whole genome shotgun (WGS) entry which is preliminary data.</text>
</comment>
<feature type="transmembrane region" description="Helical" evidence="1">
    <location>
        <begin position="12"/>
        <end position="30"/>
    </location>
</feature>
<keyword evidence="1" id="KW-0472">Membrane</keyword>
<gene>
    <name evidence="2" type="ORF">IAB44_01125</name>
</gene>
<evidence type="ECO:0000313" key="3">
    <source>
        <dbReference type="Proteomes" id="UP000823935"/>
    </source>
</evidence>
<protein>
    <submittedName>
        <fullName evidence="2">HAMP domain-containing histidine kinase</fullName>
    </submittedName>
</protein>
<dbReference type="GO" id="GO:0016301">
    <property type="term" value="F:kinase activity"/>
    <property type="evidence" value="ECO:0007669"/>
    <property type="project" value="UniProtKB-KW"/>
</dbReference>
<keyword evidence="2" id="KW-0808">Transferase</keyword>
<proteinExistence type="predicted"/>
<keyword evidence="1" id="KW-1133">Transmembrane helix</keyword>
<evidence type="ECO:0000256" key="1">
    <source>
        <dbReference type="SAM" id="Phobius"/>
    </source>
</evidence>
<sequence length="161" mass="18344">MKKMPIRLRITIWYTIFLTLLVLLVLWLLFTVSESRVESDAQLQLQDAVLSSYQNIEYQDGELDFDDDLNDALDSGIYLLAYDSQGHLLYGRTPSRFSGASSLIMDELQEVSSDGAVWYVYDYCQYVEGYGNIWVRGITSHSQVDSILHTLLGIALLSLPF</sequence>
<organism evidence="2 3">
    <name type="scientific">Candidatus Limivivens intestinipullorum</name>
    <dbReference type="NCBI Taxonomy" id="2840858"/>
    <lineage>
        <taxon>Bacteria</taxon>
        <taxon>Bacillati</taxon>
        <taxon>Bacillota</taxon>
        <taxon>Clostridia</taxon>
        <taxon>Lachnospirales</taxon>
        <taxon>Lachnospiraceae</taxon>
        <taxon>Lachnospiraceae incertae sedis</taxon>
        <taxon>Candidatus Limivivens</taxon>
    </lineage>
</organism>
<reference evidence="2" key="2">
    <citation type="journal article" date="2021" name="PeerJ">
        <title>Extensive microbial diversity within the chicken gut microbiome revealed by metagenomics and culture.</title>
        <authorList>
            <person name="Gilroy R."/>
            <person name="Ravi A."/>
            <person name="Getino M."/>
            <person name="Pursley I."/>
            <person name="Horton D.L."/>
            <person name="Alikhan N.F."/>
            <person name="Baker D."/>
            <person name="Gharbi K."/>
            <person name="Hall N."/>
            <person name="Watson M."/>
            <person name="Adriaenssens E.M."/>
            <person name="Foster-Nyarko E."/>
            <person name="Jarju S."/>
            <person name="Secka A."/>
            <person name="Antonio M."/>
            <person name="Oren A."/>
            <person name="Chaudhuri R.R."/>
            <person name="La Ragione R."/>
            <person name="Hildebrand F."/>
            <person name="Pallen M.J."/>
        </authorList>
    </citation>
    <scope>NUCLEOTIDE SEQUENCE</scope>
    <source>
        <strain evidence="2">CHK190-19873</strain>
    </source>
</reference>
<dbReference type="EMBL" id="DVIQ01000007">
    <property type="protein sequence ID" value="HIS30146.1"/>
    <property type="molecule type" value="Genomic_DNA"/>
</dbReference>
<reference evidence="2" key="1">
    <citation type="submission" date="2020-10" db="EMBL/GenBank/DDBJ databases">
        <authorList>
            <person name="Gilroy R."/>
        </authorList>
    </citation>
    <scope>NUCLEOTIDE SEQUENCE</scope>
    <source>
        <strain evidence="2">CHK190-19873</strain>
    </source>
</reference>
<dbReference type="Proteomes" id="UP000823935">
    <property type="component" value="Unassembled WGS sequence"/>
</dbReference>
<keyword evidence="1" id="KW-0812">Transmembrane</keyword>